<protein>
    <submittedName>
        <fullName evidence="3">Cupin domain-containing protein</fullName>
    </submittedName>
</protein>
<dbReference type="InterPro" id="IPR013096">
    <property type="entry name" value="Cupin_2"/>
</dbReference>
<dbReference type="InterPro" id="IPR011051">
    <property type="entry name" value="RmlC_Cupin_sf"/>
</dbReference>
<evidence type="ECO:0000259" key="2">
    <source>
        <dbReference type="Pfam" id="PF07883"/>
    </source>
</evidence>
<dbReference type="Gene3D" id="2.60.120.10">
    <property type="entry name" value="Jelly Rolls"/>
    <property type="match status" value="1"/>
</dbReference>
<name>A0ABV8A7Q5_9DEIO</name>
<keyword evidence="4" id="KW-1185">Reference proteome</keyword>
<gene>
    <name evidence="3" type="ORF">ACFOPQ_05555</name>
</gene>
<dbReference type="PIRSF" id="PIRSF029883">
    <property type="entry name" value="KdgF"/>
    <property type="match status" value="1"/>
</dbReference>
<comment type="caution">
    <text evidence="3">The sequence shown here is derived from an EMBL/GenBank/DDBJ whole genome shotgun (WGS) entry which is preliminary data.</text>
</comment>
<dbReference type="InterPro" id="IPR052535">
    <property type="entry name" value="Bacilysin_H2HPP_isomerase"/>
</dbReference>
<feature type="domain" description="Cupin type-2" evidence="2">
    <location>
        <begin position="41"/>
        <end position="95"/>
    </location>
</feature>
<dbReference type="CDD" id="cd02238">
    <property type="entry name" value="cupin_KdgF"/>
    <property type="match status" value="1"/>
</dbReference>
<proteinExistence type="predicted"/>
<dbReference type="RefSeq" id="WP_380076381.1">
    <property type="nucleotide sequence ID" value="NZ_JBHRZF010000051.1"/>
</dbReference>
<accession>A0ABV8A7Q5</accession>
<reference evidence="4" key="1">
    <citation type="journal article" date="2019" name="Int. J. Syst. Evol. Microbiol.">
        <title>The Global Catalogue of Microorganisms (GCM) 10K type strain sequencing project: providing services to taxonomists for standard genome sequencing and annotation.</title>
        <authorList>
            <consortium name="The Broad Institute Genomics Platform"/>
            <consortium name="The Broad Institute Genome Sequencing Center for Infectious Disease"/>
            <person name="Wu L."/>
            <person name="Ma J."/>
        </authorList>
    </citation>
    <scope>NUCLEOTIDE SEQUENCE [LARGE SCALE GENOMIC DNA]</scope>
    <source>
        <strain evidence="4">CCTCC AB 2013263</strain>
    </source>
</reference>
<dbReference type="EMBL" id="JBHRZF010000051">
    <property type="protein sequence ID" value="MFC3860230.1"/>
    <property type="molecule type" value="Genomic_DNA"/>
</dbReference>
<dbReference type="InterPro" id="IPR025499">
    <property type="entry name" value="KdgF"/>
</dbReference>
<organism evidence="3 4">
    <name type="scientific">Deinococcus antarcticus</name>
    <dbReference type="NCBI Taxonomy" id="1298767"/>
    <lineage>
        <taxon>Bacteria</taxon>
        <taxon>Thermotogati</taxon>
        <taxon>Deinococcota</taxon>
        <taxon>Deinococci</taxon>
        <taxon>Deinococcales</taxon>
        <taxon>Deinococcaceae</taxon>
        <taxon>Deinococcus</taxon>
    </lineage>
</organism>
<evidence type="ECO:0000313" key="3">
    <source>
        <dbReference type="EMBL" id="MFC3860230.1"/>
    </source>
</evidence>
<dbReference type="InterPro" id="IPR014710">
    <property type="entry name" value="RmlC-like_jellyroll"/>
</dbReference>
<dbReference type="SUPFAM" id="SSF51182">
    <property type="entry name" value="RmlC-like cupins"/>
    <property type="match status" value="1"/>
</dbReference>
<dbReference type="Proteomes" id="UP001595748">
    <property type="component" value="Unassembled WGS sequence"/>
</dbReference>
<sequence length="116" mass="12572">MTQSTRPPAPPLQLGADWSPAEPGVTRKLVARGKDLMAMQVRFEAGAAGYRHSHPHEQLTLVLSGSFRFILGHTPHVIKTGESLSIPSNVEHEALALEAGELLDMFTPVREDLVGP</sequence>
<dbReference type="Pfam" id="PF07883">
    <property type="entry name" value="Cupin_2"/>
    <property type="match status" value="1"/>
</dbReference>
<dbReference type="PANTHER" id="PTHR40112">
    <property type="entry name" value="H2HPP ISOMERASE"/>
    <property type="match status" value="1"/>
</dbReference>
<evidence type="ECO:0000313" key="4">
    <source>
        <dbReference type="Proteomes" id="UP001595748"/>
    </source>
</evidence>
<feature type="region of interest" description="Disordered" evidence="1">
    <location>
        <begin position="1"/>
        <end position="20"/>
    </location>
</feature>
<dbReference type="PANTHER" id="PTHR40112:SF1">
    <property type="entry name" value="H2HPP ISOMERASE"/>
    <property type="match status" value="1"/>
</dbReference>
<evidence type="ECO:0000256" key="1">
    <source>
        <dbReference type="SAM" id="MobiDB-lite"/>
    </source>
</evidence>